<evidence type="ECO:0000256" key="4">
    <source>
        <dbReference type="ARBA" id="ARBA00022777"/>
    </source>
</evidence>
<dbReference type="PROSITE" id="PS00108">
    <property type="entry name" value="PROTEIN_KINASE_ST"/>
    <property type="match status" value="1"/>
</dbReference>
<dbReference type="GO" id="GO:0005524">
    <property type="term" value="F:ATP binding"/>
    <property type="evidence" value="ECO:0007669"/>
    <property type="project" value="UniProtKB-KW"/>
</dbReference>
<evidence type="ECO:0000313" key="8">
    <source>
        <dbReference type="EMBL" id="CAI6230871.1"/>
    </source>
</evidence>
<evidence type="ECO:0000313" key="9">
    <source>
        <dbReference type="Proteomes" id="UP001152607"/>
    </source>
</evidence>
<feature type="compositionally biased region" description="Polar residues" evidence="6">
    <location>
        <begin position="512"/>
        <end position="525"/>
    </location>
</feature>
<gene>
    <name evidence="8" type="ORF">PDIGIT_LOCUS209</name>
</gene>
<evidence type="ECO:0000259" key="7">
    <source>
        <dbReference type="PROSITE" id="PS50011"/>
    </source>
</evidence>
<keyword evidence="4" id="KW-0418">Kinase</keyword>
<feature type="compositionally biased region" description="Polar residues" evidence="6">
    <location>
        <begin position="551"/>
        <end position="561"/>
    </location>
</feature>
<keyword evidence="3" id="KW-0547">Nucleotide-binding</keyword>
<feature type="region of interest" description="Disordered" evidence="6">
    <location>
        <begin position="315"/>
        <end position="337"/>
    </location>
</feature>
<dbReference type="SUPFAM" id="SSF56112">
    <property type="entry name" value="Protein kinase-like (PK-like)"/>
    <property type="match status" value="1"/>
</dbReference>
<dbReference type="PANTHER" id="PTHR43671">
    <property type="entry name" value="SERINE/THREONINE-PROTEIN KINASE NEK"/>
    <property type="match status" value="1"/>
</dbReference>
<dbReference type="AlphaFoldDB" id="A0A9W4U1L5"/>
<evidence type="ECO:0000256" key="3">
    <source>
        <dbReference type="ARBA" id="ARBA00022741"/>
    </source>
</evidence>
<evidence type="ECO:0000256" key="1">
    <source>
        <dbReference type="ARBA" id="ARBA00012513"/>
    </source>
</evidence>
<feature type="domain" description="Protein kinase" evidence="7">
    <location>
        <begin position="43"/>
        <end position="306"/>
    </location>
</feature>
<feature type="compositionally biased region" description="Low complexity" evidence="6">
    <location>
        <begin position="320"/>
        <end position="337"/>
    </location>
</feature>
<organism evidence="8 9">
    <name type="scientific">Periconia digitata</name>
    <dbReference type="NCBI Taxonomy" id="1303443"/>
    <lineage>
        <taxon>Eukaryota</taxon>
        <taxon>Fungi</taxon>
        <taxon>Dikarya</taxon>
        <taxon>Ascomycota</taxon>
        <taxon>Pezizomycotina</taxon>
        <taxon>Dothideomycetes</taxon>
        <taxon>Pleosporomycetidae</taxon>
        <taxon>Pleosporales</taxon>
        <taxon>Massarineae</taxon>
        <taxon>Periconiaceae</taxon>
        <taxon>Periconia</taxon>
    </lineage>
</organism>
<dbReference type="Pfam" id="PF00069">
    <property type="entry name" value="Pkinase"/>
    <property type="match status" value="1"/>
</dbReference>
<protein>
    <recommendedName>
        <fullName evidence="1">non-specific serine/threonine protein kinase</fullName>
        <ecNumber evidence="1">2.7.11.1</ecNumber>
    </recommendedName>
</protein>
<feature type="region of interest" description="Disordered" evidence="6">
    <location>
        <begin position="474"/>
        <end position="574"/>
    </location>
</feature>
<dbReference type="GO" id="GO:0004674">
    <property type="term" value="F:protein serine/threonine kinase activity"/>
    <property type="evidence" value="ECO:0007669"/>
    <property type="project" value="UniProtKB-EC"/>
</dbReference>
<evidence type="ECO:0000256" key="2">
    <source>
        <dbReference type="ARBA" id="ARBA00022679"/>
    </source>
</evidence>
<feature type="compositionally biased region" description="Polar residues" evidence="6">
    <location>
        <begin position="487"/>
        <end position="496"/>
    </location>
</feature>
<dbReference type="PANTHER" id="PTHR43671:SF13">
    <property type="entry name" value="SERINE_THREONINE-PROTEIN KINASE NEK2"/>
    <property type="match status" value="1"/>
</dbReference>
<name>A0A9W4U1L5_9PLEO</name>
<sequence>MSLERSDLVAHFRLDARIYDDYTVMMKNVPGKRNTKREEKWVRSNKRPFAGGGFGKVWLEHEEANPKNVRAVKVITKPQSQQWFQIEYEQELYALAALSKHQDSFCEFQGWWDDDFDVFLAMEYFPHRDLTNCIKAELPESEVKDITTQILEALAILHRMGITHRDLKPQNILVVEPGPSWWIKIGDFGISKRIGQGSALYTRQIGTIAYMAPEVLDEDSDDAYTNAVDIWAVGCIAYSLLTFNNIFTDRKAIRRYAKGDMNLDAAWQQLNAKKASPMCIDFLKTLLSPIADSRPSAARALQSTWIKSQLPADTKPAFSSTMGETTNTGPTTSPFGSQNPFKQASCVTVVDGGDTIGSQYTSVTTKSDDSFSRVTQVRASNSGSQSSIPPPFQSSTIVPPGIGGGNSQGCNARCKCAICLSCSWTVMPDSTRSEQVMHTCDNGCFGTQPICIDCLRQIDGGIYVCPRCREVPEETYTRKGHKPSGLSAGNSVQNTKPKSPAPPPVPPRISPNVQQPQTTVKTEQPQAKPKVSETAQAKAPVNTPISPPTIQPASLSQQPTLVNPPAPAPPRQGIQPEDLFELFETALSFEKCCACKQPTGDEYWSCNDCLAKKNRPYQTCLSCMPLITGRLVGSHWKSICPGCLSGDCYLTEKSSASSAPTTSPLSSLLTTRCTDTCKCDKCGTCALTLPSHWKCRLCDRPRCITCAGPSKPIPWCTNSLCRSEMMVPAERNKLEVLAPPLATNLINLFRQKPLRIACITLGCSCDQCGECSRTHYTYMCVACTPTGYTTSRHICQNCIGQPLRLDVREQPTCPYCMGVRFRVYEPKQKGLLF</sequence>
<dbReference type="OrthoDB" id="10252171at2759"/>
<reference evidence="8" key="1">
    <citation type="submission" date="2023-01" db="EMBL/GenBank/DDBJ databases">
        <authorList>
            <person name="Van Ghelder C."/>
            <person name="Rancurel C."/>
        </authorList>
    </citation>
    <scope>NUCLEOTIDE SEQUENCE</scope>
    <source>
        <strain evidence="8">CNCM I-4278</strain>
    </source>
</reference>
<evidence type="ECO:0000256" key="6">
    <source>
        <dbReference type="SAM" id="MobiDB-lite"/>
    </source>
</evidence>
<comment type="caution">
    <text evidence="8">The sequence shown here is derived from an EMBL/GenBank/DDBJ whole genome shotgun (WGS) entry which is preliminary data.</text>
</comment>
<keyword evidence="2" id="KW-0808">Transferase</keyword>
<dbReference type="Gene3D" id="1.10.510.10">
    <property type="entry name" value="Transferase(Phosphotransferase) domain 1"/>
    <property type="match status" value="1"/>
</dbReference>
<dbReference type="EC" id="2.7.11.1" evidence="1"/>
<dbReference type="Proteomes" id="UP001152607">
    <property type="component" value="Unassembled WGS sequence"/>
</dbReference>
<dbReference type="PROSITE" id="PS50011">
    <property type="entry name" value="PROTEIN_KINASE_DOM"/>
    <property type="match status" value="1"/>
</dbReference>
<dbReference type="InterPro" id="IPR000719">
    <property type="entry name" value="Prot_kinase_dom"/>
</dbReference>
<proteinExistence type="predicted"/>
<dbReference type="EMBL" id="CAOQHR010000001">
    <property type="protein sequence ID" value="CAI6230871.1"/>
    <property type="molecule type" value="Genomic_DNA"/>
</dbReference>
<dbReference type="SMART" id="SM00220">
    <property type="entry name" value="S_TKc"/>
    <property type="match status" value="1"/>
</dbReference>
<dbReference type="InterPro" id="IPR008271">
    <property type="entry name" value="Ser/Thr_kinase_AS"/>
</dbReference>
<accession>A0A9W4U1L5</accession>
<keyword evidence="5" id="KW-0067">ATP-binding</keyword>
<keyword evidence="9" id="KW-1185">Reference proteome</keyword>
<dbReference type="InterPro" id="IPR050660">
    <property type="entry name" value="NEK_Ser/Thr_kinase"/>
</dbReference>
<dbReference type="InterPro" id="IPR011009">
    <property type="entry name" value="Kinase-like_dom_sf"/>
</dbReference>
<feature type="compositionally biased region" description="Pro residues" evidence="6">
    <location>
        <begin position="499"/>
        <end position="509"/>
    </location>
</feature>
<evidence type="ECO:0000256" key="5">
    <source>
        <dbReference type="ARBA" id="ARBA00022840"/>
    </source>
</evidence>